<dbReference type="GO" id="GO:0005524">
    <property type="term" value="F:ATP binding"/>
    <property type="evidence" value="ECO:0007669"/>
    <property type="project" value="UniProtKB-KW"/>
</dbReference>
<evidence type="ECO:0000256" key="4">
    <source>
        <dbReference type="ARBA" id="ARBA00022840"/>
    </source>
</evidence>
<dbReference type="AlphaFoldDB" id="J4UJ31"/>
<dbReference type="VEuPathDB" id="FungiDB:A1Q1_06981"/>
<proteinExistence type="predicted"/>
<evidence type="ECO:0000256" key="2">
    <source>
        <dbReference type="ARBA" id="ARBA00022741"/>
    </source>
</evidence>
<dbReference type="InterPro" id="IPR006282">
    <property type="entry name" value="Thi_PPkinase"/>
</dbReference>
<dbReference type="KEGG" id="tasa:A1Q1_06981"/>
<feature type="compositionally biased region" description="Polar residues" evidence="5">
    <location>
        <begin position="367"/>
        <end position="382"/>
    </location>
</feature>
<dbReference type="Proteomes" id="UP000002748">
    <property type="component" value="Unassembled WGS sequence"/>
</dbReference>
<protein>
    <recommendedName>
        <fullName evidence="6">Thiamin pyrophosphokinase thiamin-binding domain-containing protein</fullName>
    </recommendedName>
</protein>
<dbReference type="HOGENOM" id="CLU_382702_0_0_1"/>
<reference evidence="7 8" key="1">
    <citation type="journal article" date="2012" name="Eukaryot. Cell">
        <title>Draft genome sequence of CBS 2479, the standard type strain of Trichosporon asahii.</title>
        <authorList>
            <person name="Yang R.Y."/>
            <person name="Li H.T."/>
            <person name="Zhu H."/>
            <person name="Zhou G.P."/>
            <person name="Wang M."/>
            <person name="Wang L."/>
        </authorList>
    </citation>
    <scope>NUCLEOTIDE SEQUENCE [LARGE SCALE GENOMIC DNA]</scope>
    <source>
        <strain evidence="8">ATCC 90039 / CBS 2479 / JCM 2466 / KCTC 7840 / NCYC 2677 / UAMH 7654</strain>
    </source>
</reference>
<dbReference type="GO" id="GO:0016301">
    <property type="term" value="F:kinase activity"/>
    <property type="evidence" value="ECO:0007669"/>
    <property type="project" value="UniProtKB-KW"/>
</dbReference>
<comment type="caution">
    <text evidence="7">The sequence shown here is derived from an EMBL/GenBank/DDBJ whole genome shotgun (WGS) entry which is preliminary data.</text>
</comment>
<dbReference type="SUPFAM" id="SSF63862">
    <property type="entry name" value="Thiamin pyrophosphokinase, substrate-binding domain"/>
    <property type="match status" value="1"/>
</dbReference>
<evidence type="ECO:0000259" key="6">
    <source>
        <dbReference type="SMART" id="SM00983"/>
    </source>
</evidence>
<dbReference type="InterPro" id="IPR036759">
    <property type="entry name" value="TPK_catalytic_sf"/>
</dbReference>
<dbReference type="GO" id="GO:0030975">
    <property type="term" value="F:thiamine binding"/>
    <property type="evidence" value="ECO:0007669"/>
    <property type="project" value="InterPro"/>
</dbReference>
<feature type="region of interest" description="Disordered" evidence="5">
    <location>
        <begin position="675"/>
        <end position="723"/>
    </location>
</feature>
<dbReference type="RefSeq" id="XP_014182705.1">
    <property type="nucleotide sequence ID" value="XM_014327230.1"/>
</dbReference>
<feature type="compositionally biased region" description="Pro residues" evidence="5">
    <location>
        <begin position="115"/>
        <end position="129"/>
    </location>
</feature>
<keyword evidence="3" id="KW-0418">Kinase</keyword>
<dbReference type="NCBIfam" id="TIGR01378">
    <property type="entry name" value="thi_PPkinase"/>
    <property type="match status" value="1"/>
</dbReference>
<accession>J4UJ31</accession>
<keyword evidence="1" id="KW-0808">Transferase</keyword>
<evidence type="ECO:0000256" key="3">
    <source>
        <dbReference type="ARBA" id="ARBA00022777"/>
    </source>
</evidence>
<feature type="compositionally biased region" description="Low complexity" evidence="5">
    <location>
        <begin position="351"/>
        <end position="361"/>
    </location>
</feature>
<dbReference type="PANTHER" id="PTHR13622:SF8">
    <property type="entry name" value="THIAMIN PYROPHOSPHOKINASE 1"/>
    <property type="match status" value="1"/>
</dbReference>
<dbReference type="GO" id="GO:0004788">
    <property type="term" value="F:thiamine diphosphokinase activity"/>
    <property type="evidence" value="ECO:0007669"/>
    <property type="project" value="InterPro"/>
</dbReference>
<dbReference type="InterPro" id="IPR007373">
    <property type="entry name" value="Thiamin_PyroPKinase_B1-bd"/>
</dbReference>
<dbReference type="InterPro" id="IPR036371">
    <property type="entry name" value="TPK_B1-bd_sf"/>
</dbReference>
<sequence>MTARQPELHVSALSPAEYKAYTRYLDLLLLAQAAQGDAGIDPDGTARFERGVVRDFGAGRLDVPKPLVDDVLRLIPGRERLQAGQVYAVLRALAHAAGGRRPELDLVFVPAEPLPLDPASAPPPAPPRRAPAQAPEHKRRPSLPAKPKPPSPPRRSSNRRSLPANSDPFRDAPPPPPSPPGASGALPPKPEFEGGGVPSKNPFRSGTERNVFDDSKKPLPPLPARKPSIRPNLPPRTRQRASSTSSSSTLETSGRPPSGLIATSLAAARAAPVTEPGSSVTVLRRAKTTRESSSRYGDLSAASGEREKRPVKDLADEVQRAVSQSGVDPPPPPPQRHPSAKGSRPAPTVRTSSNSASSSTTPVPGPRTSSMSAPAASSFTQTAERYRREYPGLRTWSLTGLLSDTGRPLRNPLALIILNQPITRLDTLRRAWAASSVRLCADGGANRLYDALSPSEREIMLPTIIKGDLDSLRPDVRAYYSSRGVKIKKVADQDSTDLHKCIDEVESIESASGTTFSLLLFGGLSGRFDQTIATCSTMLKMQRKAATFIISEDSLAWCLPPGAHLIEIDQTTMGETCGLLPLSGPSHIRTEGLKWDFDWLSSMDGPVSSSNHVTDKDAFVHTSATIFWTVEIRPDLPAPRRSSGTVEEVTRGVRELGSRVGSVGREMGREVQRRISVQRDRPQREGWDSDGDRDDVRLNDYGGRTGGTHTLHDHEEDGYAQLD</sequence>
<dbReference type="OrthoDB" id="25149at2759"/>
<dbReference type="Pfam" id="PF04265">
    <property type="entry name" value="TPK_B1_binding"/>
    <property type="match status" value="1"/>
</dbReference>
<feature type="domain" description="Thiamin pyrophosphokinase thiamin-binding" evidence="6">
    <location>
        <begin position="562"/>
        <end position="626"/>
    </location>
</feature>
<dbReference type="InterPro" id="IPR007371">
    <property type="entry name" value="TPK_catalytic"/>
</dbReference>
<evidence type="ECO:0000313" key="7">
    <source>
        <dbReference type="EMBL" id="EJT51750.1"/>
    </source>
</evidence>
<dbReference type="PANTHER" id="PTHR13622">
    <property type="entry name" value="THIAMIN PYROPHOSPHOKINASE"/>
    <property type="match status" value="1"/>
</dbReference>
<keyword evidence="2" id="KW-0547">Nucleotide-binding</keyword>
<feature type="compositionally biased region" description="Low complexity" evidence="5">
    <location>
        <begin position="240"/>
        <end position="255"/>
    </location>
</feature>
<feature type="compositionally biased region" description="Basic and acidic residues" evidence="5">
    <location>
        <begin position="304"/>
        <end position="319"/>
    </location>
</feature>
<evidence type="ECO:0000256" key="5">
    <source>
        <dbReference type="SAM" id="MobiDB-lite"/>
    </source>
</evidence>
<dbReference type="Pfam" id="PF04263">
    <property type="entry name" value="TPK_catalytic"/>
    <property type="match status" value="1"/>
</dbReference>
<name>J4UJ31_TRIAS</name>
<evidence type="ECO:0000313" key="8">
    <source>
        <dbReference type="Proteomes" id="UP000002748"/>
    </source>
</evidence>
<feature type="compositionally biased region" description="Pro residues" evidence="5">
    <location>
        <begin position="171"/>
        <end position="180"/>
    </location>
</feature>
<dbReference type="GO" id="GO:0006772">
    <property type="term" value="P:thiamine metabolic process"/>
    <property type="evidence" value="ECO:0007669"/>
    <property type="project" value="InterPro"/>
</dbReference>
<gene>
    <name evidence="7" type="ORF">A1Q1_06981</name>
</gene>
<dbReference type="GeneID" id="25990493"/>
<feature type="compositionally biased region" description="Basic and acidic residues" evidence="5">
    <location>
        <begin position="675"/>
        <end position="687"/>
    </location>
</feature>
<feature type="compositionally biased region" description="Pro residues" evidence="5">
    <location>
        <begin position="144"/>
        <end position="153"/>
    </location>
</feature>
<evidence type="ECO:0000256" key="1">
    <source>
        <dbReference type="ARBA" id="ARBA00022679"/>
    </source>
</evidence>
<feature type="compositionally biased region" description="Basic and acidic residues" evidence="5">
    <location>
        <begin position="206"/>
        <end position="217"/>
    </location>
</feature>
<dbReference type="Gene3D" id="3.40.50.10240">
    <property type="entry name" value="Thiamin pyrophosphokinase, catalytic domain"/>
    <property type="match status" value="1"/>
</dbReference>
<keyword evidence="4" id="KW-0067">ATP-binding</keyword>
<dbReference type="EMBL" id="ALBS01000047">
    <property type="protein sequence ID" value="EJT51750.1"/>
    <property type="molecule type" value="Genomic_DNA"/>
</dbReference>
<organism evidence="7 8">
    <name type="scientific">Trichosporon asahii var. asahii (strain ATCC 90039 / CBS 2479 / JCM 2466 / KCTC 7840 / NBRC 103889/ NCYC 2677 / UAMH 7654)</name>
    <name type="common">Yeast</name>
    <dbReference type="NCBI Taxonomy" id="1186058"/>
    <lineage>
        <taxon>Eukaryota</taxon>
        <taxon>Fungi</taxon>
        <taxon>Dikarya</taxon>
        <taxon>Basidiomycota</taxon>
        <taxon>Agaricomycotina</taxon>
        <taxon>Tremellomycetes</taxon>
        <taxon>Trichosporonales</taxon>
        <taxon>Trichosporonaceae</taxon>
        <taxon>Trichosporon</taxon>
    </lineage>
</organism>
<dbReference type="CDD" id="cd07995">
    <property type="entry name" value="TPK"/>
    <property type="match status" value="1"/>
</dbReference>
<feature type="region of interest" description="Disordered" evidence="5">
    <location>
        <begin position="115"/>
        <end position="382"/>
    </location>
</feature>
<dbReference type="GO" id="GO:0009229">
    <property type="term" value="P:thiamine diphosphate biosynthetic process"/>
    <property type="evidence" value="ECO:0007669"/>
    <property type="project" value="InterPro"/>
</dbReference>
<dbReference type="SUPFAM" id="SSF63999">
    <property type="entry name" value="Thiamin pyrophosphokinase, catalytic domain"/>
    <property type="match status" value="1"/>
</dbReference>
<dbReference type="SMART" id="SM00983">
    <property type="entry name" value="TPK_B1_binding"/>
    <property type="match status" value="1"/>
</dbReference>